<dbReference type="EMBL" id="JACFXV010000030">
    <property type="protein sequence ID" value="MBA5775810.1"/>
    <property type="molecule type" value="Genomic_DNA"/>
</dbReference>
<name>A0A839A8C3_9HYPH</name>
<comment type="caution">
    <text evidence="1">The sequence shown here is derived from an EMBL/GenBank/DDBJ whole genome shotgun (WGS) entry which is preliminary data.</text>
</comment>
<evidence type="ECO:0000313" key="1">
    <source>
        <dbReference type="EMBL" id="MBA5775810.1"/>
    </source>
</evidence>
<dbReference type="CDD" id="cd16441">
    <property type="entry name" value="beta_Kdo_transferase_KpsS"/>
    <property type="match status" value="1"/>
</dbReference>
<gene>
    <name evidence="1" type="ORF">H2509_01575</name>
</gene>
<evidence type="ECO:0000313" key="2">
    <source>
        <dbReference type="Proteomes" id="UP000541109"/>
    </source>
</evidence>
<dbReference type="InterPro" id="IPR007833">
    <property type="entry name" value="Capsule_polysaccharide_synth"/>
</dbReference>
<accession>A0A839A8C3</accession>
<dbReference type="Proteomes" id="UP000541109">
    <property type="component" value="Unassembled WGS sequence"/>
</dbReference>
<keyword evidence="2" id="KW-1185">Reference proteome</keyword>
<dbReference type="Pfam" id="PF05159">
    <property type="entry name" value="Capsule_synth"/>
    <property type="match status" value="1"/>
</dbReference>
<organism evidence="1 2">
    <name type="scientific">Stappia albiluteola</name>
    <dbReference type="NCBI Taxonomy" id="2758565"/>
    <lineage>
        <taxon>Bacteria</taxon>
        <taxon>Pseudomonadati</taxon>
        <taxon>Pseudomonadota</taxon>
        <taxon>Alphaproteobacteria</taxon>
        <taxon>Hyphomicrobiales</taxon>
        <taxon>Stappiaceae</taxon>
        <taxon>Stappia</taxon>
    </lineage>
</organism>
<dbReference type="AlphaFoldDB" id="A0A839A8C3"/>
<protein>
    <submittedName>
        <fullName evidence="1">Capsular biosynthesis protein</fullName>
    </submittedName>
</protein>
<dbReference type="GO" id="GO:0015774">
    <property type="term" value="P:polysaccharide transport"/>
    <property type="evidence" value="ECO:0007669"/>
    <property type="project" value="InterPro"/>
</dbReference>
<sequence>MPPATGFPDSWRERAVPPETSRRFLFLQGPLSPLYRRLGRRLAEEGHEVARVNFCLGDWIHWHGRGTRSYRGRPEDWARNVGDLLDRLRITDLVVHGDRRFYHRVAIEAAAMRGVRVIATELGYLRPGWMTIERGGYSVLSHFPDDPAAIRRIASDVGEIDLSPRYPGSFVLEAWQDVSYHLASLLGRPAYPFYRRHTPLHPLLDYGAWALRLATRSARARGAAKAQQRLLSADAPFFLVPLQIEGDYQLTAHSPFNTMAAALEVVLRSFAAHAPNEALLVVKSHPNDNGLGRWRRRLDEMALKQRIAGRVVFVDGGSLKDLARTAKGLVTVNSTAGLDALMEDCPVKTLSPALYDMPGLTHQGSLDDFWKASKKPDAALLLDFRKAVAATLLARGSIHNADGLEAAVEAMSSRMLRGDLNEPGGYVDPPPRLARARAIGVPL</sequence>
<reference evidence="1 2" key="1">
    <citation type="submission" date="2020-07" db="EMBL/GenBank/DDBJ databases">
        <title>Stappia sp., F7233, whole genome shotgun sequencing project.</title>
        <authorList>
            <person name="Jiang S."/>
            <person name="Liu Z.W."/>
            <person name="Du Z.J."/>
        </authorList>
    </citation>
    <scope>NUCLEOTIDE SEQUENCE [LARGE SCALE GENOMIC DNA]</scope>
    <source>
        <strain evidence="1 2">F7233</strain>
    </source>
</reference>
<dbReference type="GO" id="GO:0000271">
    <property type="term" value="P:polysaccharide biosynthetic process"/>
    <property type="evidence" value="ECO:0007669"/>
    <property type="project" value="InterPro"/>
</dbReference>
<proteinExistence type="predicted"/>